<proteinExistence type="predicted"/>
<dbReference type="RefSeq" id="WP_348738359.1">
    <property type="nucleotide sequence ID" value="NZ_CAXJRC010000018.1"/>
</dbReference>
<evidence type="ECO:0000259" key="2">
    <source>
        <dbReference type="Pfam" id="PF18962"/>
    </source>
</evidence>
<evidence type="ECO:0000313" key="5">
    <source>
        <dbReference type="Proteomes" id="UP001497602"/>
    </source>
</evidence>
<dbReference type="Pfam" id="PF21959">
    <property type="entry name" value="DUF6923"/>
    <property type="match status" value="1"/>
</dbReference>
<dbReference type="NCBIfam" id="TIGR04183">
    <property type="entry name" value="Por_Secre_tail"/>
    <property type="match status" value="1"/>
</dbReference>
<reference evidence="4 5" key="1">
    <citation type="submission" date="2024-05" db="EMBL/GenBank/DDBJ databases">
        <authorList>
            <person name="Duchaud E."/>
        </authorList>
    </citation>
    <scope>NUCLEOTIDE SEQUENCE [LARGE SCALE GENOMIC DNA]</scope>
    <source>
        <strain evidence="4">Ena-SAMPLE-TAB-13-05-2024-13:56:06:370-140305</strain>
    </source>
</reference>
<protein>
    <submittedName>
        <fullName evidence="4">Por secretion system C-terminal sorting domain-containing protein</fullName>
    </submittedName>
</protein>
<dbReference type="InterPro" id="IPR054215">
    <property type="entry name" value="DUF6923"/>
</dbReference>
<accession>A0ABM9PLR5</accession>
<evidence type="ECO:0000256" key="1">
    <source>
        <dbReference type="ARBA" id="ARBA00022729"/>
    </source>
</evidence>
<comment type="caution">
    <text evidence="4">The sequence shown here is derived from an EMBL/GenBank/DDBJ whole genome shotgun (WGS) entry which is preliminary data.</text>
</comment>
<dbReference type="InterPro" id="IPR026444">
    <property type="entry name" value="Secre_tail"/>
</dbReference>
<organism evidence="4 5">
    <name type="scientific">Tenacibaculum vairaonense</name>
    <dbReference type="NCBI Taxonomy" id="3137860"/>
    <lineage>
        <taxon>Bacteria</taxon>
        <taxon>Pseudomonadati</taxon>
        <taxon>Bacteroidota</taxon>
        <taxon>Flavobacteriia</taxon>
        <taxon>Flavobacteriales</taxon>
        <taxon>Flavobacteriaceae</taxon>
        <taxon>Tenacibaculum</taxon>
    </lineage>
</organism>
<feature type="domain" description="DUF6923" evidence="3">
    <location>
        <begin position="58"/>
        <end position="260"/>
    </location>
</feature>
<dbReference type="Pfam" id="PF18962">
    <property type="entry name" value="Por_Secre_tail"/>
    <property type="match status" value="1"/>
</dbReference>
<sequence>MHNLKSFIINLFLLIISLPNTFSQEPFNCDYHAYLFQRNDVFAVDLASGSSYEVATDITAGNINATGYNPKDGYIWGSLSYPEKSIVRVGKNFSVDIYTIDALPTSNRYIGDVSYEGIYYLKAGNNTYYIIDLDPASPSYLTSLGTGTLSQGIVVHDWAFNALDNLLYTVEKGTNKLYRIDITTGIVENLGEVPILSGLNYTYGAVYFDNMGNFYVSANQTGTVYIINEVTNLTNGSTINSNIFAFGPSSSSNDGARCPTAPVPMEDCSNGFDDDGDGLVDCDDPSCSGVASCPTIEAPTTSGNEGGLESNDRLSQQINKRNFNRIKSNYKFNKNKAKRISKSSSYGKNIKNKTITLNDFIPLGVIFEDEVIESSPKDLIAITNATDILSVDYQKSGETIASILAIKTEKGVYEHTKYICDRLLGAELLSVSTINIQGHNFIKSIIKNVDGGIEFVLSLSAKTETNGEEFSIDSHWNLDKYTKDVNYYNFQVWSNTVDNLALLGEEIIKLLNVKKTINSYNLSSPPPVFVRKGVYKNGQLNLDIVNVNASKNILFDAGFKQTETSELSQMSSTINLDKKYMTNVTVNTGNLFDIGFRIGDGTQTPDDLFLSDGPWGIDDAATSTQVALFNVNPNNKQVAIDEYAIERNIELKATTKEYISVYKAFTPRFKPMDISNYKSLQFQAKGTGKLEIRFIKNSINVWENQHVVTVNLSPELANYNIPFENFTSPSENIVLFNDVVTIVFTMVSNDGLEKNKEITINELKLTNTTTLSSNSFTNSSDNNLKITPNPVRTKTMIYFTSNTSESSSFTLYNKLGQVILNKEILLKNGENKIPFSRDNFSSGIYLFNIKSSTLMLSGKLIIE</sequence>
<name>A0ABM9PLR5_9FLAO</name>
<evidence type="ECO:0000313" key="4">
    <source>
        <dbReference type="EMBL" id="CAL2106618.1"/>
    </source>
</evidence>
<keyword evidence="1" id="KW-0732">Signal</keyword>
<dbReference type="SUPFAM" id="SSF75011">
    <property type="entry name" value="3-carboxy-cis,cis-mucoante lactonizing enzyme"/>
    <property type="match status" value="1"/>
</dbReference>
<dbReference type="EMBL" id="CAXJRC010000018">
    <property type="protein sequence ID" value="CAL2106618.1"/>
    <property type="molecule type" value="Genomic_DNA"/>
</dbReference>
<keyword evidence="5" id="KW-1185">Reference proteome</keyword>
<gene>
    <name evidence="4" type="ORF">T190115A13A_260009</name>
</gene>
<feature type="domain" description="Secretion system C-terminal sorting" evidence="2">
    <location>
        <begin position="788"/>
        <end position="862"/>
    </location>
</feature>
<dbReference type="Proteomes" id="UP001497602">
    <property type="component" value="Unassembled WGS sequence"/>
</dbReference>
<evidence type="ECO:0000259" key="3">
    <source>
        <dbReference type="Pfam" id="PF21959"/>
    </source>
</evidence>